<gene>
    <name evidence="1" type="ORF">CDES_14525</name>
</gene>
<dbReference type="Proteomes" id="UP000068067">
    <property type="component" value="Plasmid pCdes2"/>
</dbReference>
<accession>A0A0M4CSB5</accession>
<organism evidence="1 2">
    <name type="scientific">Corynebacterium deserti GIMN1.010</name>
    <dbReference type="NCBI Taxonomy" id="931089"/>
    <lineage>
        <taxon>Bacteria</taxon>
        <taxon>Bacillati</taxon>
        <taxon>Actinomycetota</taxon>
        <taxon>Actinomycetes</taxon>
        <taxon>Mycobacteriales</taxon>
        <taxon>Corynebacteriaceae</taxon>
        <taxon>Corynebacterium</taxon>
    </lineage>
</organism>
<dbReference type="EMBL" id="CP009222">
    <property type="protein sequence ID" value="ALC07205.1"/>
    <property type="molecule type" value="Genomic_DNA"/>
</dbReference>
<evidence type="ECO:0000313" key="1">
    <source>
        <dbReference type="EMBL" id="ALC07205.1"/>
    </source>
</evidence>
<name>A0A0M4CSB5_9CORY</name>
<protein>
    <submittedName>
        <fullName evidence="1">Uncharacterized protein</fullName>
    </submittedName>
</protein>
<reference evidence="1 2" key="1">
    <citation type="submission" date="2014-08" db="EMBL/GenBank/DDBJ databases">
        <title>Complete genome sequence of Corynebacterium deserti GIMN1.010 (=DSM 45689), isolated from desert sand in western China.</title>
        <authorList>
            <person name="Ruckert C."/>
            <person name="Albersmeier A."/>
            <person name="Kalinowski J."/>
        </authorList>
    </citation>
    <scope>NUCLEOTIDE SEQUENCE [LARGE SCALE GENOMIC DNA]</scope>
    <source>
        <strain evidence="1 2">GIMN1.010</strain>
        <plasmid evidence="1 2">pCdes2</plasmid>
    </source>
</reference>
<sequence length="84" mass="9186">MGFHRPGWQVPVETGAGDAGLLHNLAHRVPLVAQVFCVSKFVWVHDTGPAHPFSLRLGHCPGMGCTLDGVGAFHLSEQREDHHR</sequence>
<proteinExistence type="predicted"/>
<geneLocation type="plasmid" evidence="1 2">
    <name>pCdes2</name>
</geneLocation>
<dbReference type="KEGG" id="cdx:CDES_14525"/>
<dbReference type="AlphaFoldDB" id="A0A0M4CSB5"/>
<evidence type="ECO:0000313" key="2">
    <source>
        <dbReference type="Proteomes" id="UP000068067"/>
    </source>
</evidence>
<keyword evidence="1" id="KW-0614">Plasmid</keyword>
<keyword evidence="2" id="KW-1185">Reference proteome</keyword>